<dbReference type="OrthoDB" id="5825023at2759"/>
<feature type="transmembrane region" description="Helical" evidence="2">
    <location>
        <begin position="455"/>
        <end position="477"/>
    </location>
</feature>
<feature type="transmembrane region" description="Helical" evidence="2">
    <location>
        <begin position="371"/>
        <end position="394"/>
    </location>
</feature>
<feature type="transmembrane region" description="Helical" evidence="2">
    <location>
        <begin position="281"/>
        <end position="307"/>
    </location>
</feature>
<evidence type="ECO:0000256" key="3">
    <source>
        <dbReference type="SAM" id="SignalP"/>
    </source>
</evidence>
<proteinExistence type="predicted"/>
<feature type="signal peptide" evidence="3">
    <location>
        <begin position="1"/>
        <end position="23"/>
    </location>
</feature>
<dbReference type="Proteomes" id="UP000582659">
    <property type="component" value="Unassembled WGS sequence"/>
</dbReference>
<sequence length="605" mass="68202">MSRAQFTYGTVLNLLLFSLASNASEILDSSEDDGGFIQDPKIRETVSWAHKCADKSFICTYDCNVVTNATGDCVRPNATTCFNLMVDYNYTLWKSPFPHHLAGLQKFPTCWQVLEPLICGIWYRPCAAMRTFNLRRGTPKMSQYFKAYSMDYCYKVRSKCQKFVHLLPPELDCDEFAHPREEKRPDRTLYNPECELKPAFNLTLANSAPQCFHPLSLSTGINGVSPLVDQCYLPCRTDYFGHINAFYHFVVVFCTTIALCAPALPVYLLKDIRNSKLATWNYVFNMCTASICVYYTLWSIFLMLVYFKKTTVCQKDELGNYLRIDFHTIWCKSQRIALQFVLTSIISWSFVLSYCLLIDRNFKKASNSTKGILTMVVYLLSVTLVVISMIWDVYYADPYYGVCHPGMDPFLSGLFLYVPAVVTSIFLLVTYVLGRRSGPVRPESSKPMVGVNLGGIRINLSFPGLATNLMVFVIGAISHFSPSKSTHDEIVMVKRSVSCFTSRSEGLVGLIQEGNSASDCVMDPPVAWQPIWIFVRMHLLPVVPCGVIVVYLFYALKDGILKASPEEEHEMESLNPASDEEAPKMNGINKSTSVTGLDTVFSSKV</sequence>
<feature type="transmembrane region" description="Helical" evidence="2">
    <location>
        <begin position="414"/>
        <end position="434"/>
    </location>
</feature>
<evidence type="ECO:0000256" key="1">
    <source>
        <dbReference type="SAM" id="MobiDB-lite"/>
    </source>
</evidence>
<keyword evidence="5" id="KW-1185">Reference proteome</keyword>
<feature type="chain" id="PRO_5036204532" evidence="3">
    <location>
        <begin position="24"/>
        <end position="605"/>
    </location>
</feature>
<keyword evidence="2" id="KW-0812">Transmembrane</keyword>
<dbReference type="Gene3D" id="1.10.2000.10">
    <property type="entry name" value="Frizzled cysteine-rich domain"/>
    <property type="match status" value="1"/>
</dbReference>
<dbReference type="AlphaFoldDB" id="A0A7I8XFE8"/>
<reference evidence="4" key="1">
    <citation type="submission" date="2020-09" db="EMBL/GenBank/DDBJ databases">
        <authorList>
            <person name="Kikuchi T."/>
        </authorList>
    </citation>
    <scope>NUCLEOTIDE SEQUENCE</scope>
    <source>
        <strain evidence="4">Ka4C1</strain>
    </source>
</reference>
<gene>
    <name evidence="4" type="ORF">BXYJ_LOCUS7994</name>
</gene>
<dbReference type="Proteomes" id="UP000659654">
    <property type="component" value="Unassembled WGS sequence"/>
</dbReference>
<evidence type="ECO:0000313" key="4">
    <source>
        <dbReference type="EMBL" id="CAD5224339.1"/>
    </source>
</evidence>
<dbReference type="EMBL" id="CAJFCV020000004">
    <property type="protein sequence ID" value="CAG9113100.1"/>
    <property type="molecule type" value="Genomic_DNA"/>
</dbReference>
<organism evidence="4 5">
    <name type="scientific">Bursaphelenchus xylophilus</name>
    <name type="common">Pinewood nematode worm</name>
    <name type="synonym">Aphelenchoides xylophilus</name>
    <dbReference type="NCBI Taxonomy" id="6326"/>
    <lineage>
        <taxon>Eukaryota</taxon>
        <taxon>Metazoa</taxon>
        <taxon>Ecdysozoa</taxon>
        <taxon>Nematoda</taxon>
        <taxon>Chromadorea</taxon>
        <taxon>Rhabditida</taxon>
        <taxon>Tylenchina</taxon>
        <taxon>Tylenchomorpha</taxon>
        <taxon>Aphelenchoidea</taxon>
        <taxon>Aphelenchoididae</taxon>
        <taxon>Bursaphelenchus</taxon>
    </lineage>
</organism>
<accession>A0A7I8XFE8</accession>
<name>A0A7I8XFE8_BURXY</name>
<feature type="transmembrane region" description="Helical" evidence="2">
    <location>
        <begin position="336"/>
        <end position="359"/>
    </location>
</feature>
<feature type="transmembrane region" description="Helical" evidence="2">
    <location>
        <begin position="245"/>
        <end position="269"/>
    </location>
</feature>
<keyword evidence="2" id="KW-0472">Membrane</keyword>
<feature type="region of interest" description="Disordered" evidence="1">
    <location>
        <begin position="567"/>
        <end position="591"/>
    </location>
</feature>
<dbReference type="EMBL" id="CAJFDI010000004">
    <property type="protein sequence ID" value="CAD5224339.1"/>
    <property type="molecule type" value="Genomic_DNA"/>
</dbReference>
<protein>
    <submittedName>
        <fullName evidence="4">(pine wood nematode) hypothetical protein</fullName>
    </submittedName>
</protein>
<feature type="transmembrane region" description="Helical" evidence="2">
    <location>
        <begin position="531"/>
        <end position="554"/>
    </location>
</feature>
<evidence type="ECO:0000313" key="5">
    <source>
        <dbReference type="Proteomes" id="UP000659654"/>
    </source>
</evidence>
<dbReference type="InterPro" id="IPR036790">
    <property type="entry name" value="Frizzled_dom_sf"/>
</dbReference>
<comment type="caution">
    <text evidence="4">The sequence shown here is derived from an EMBL/GenBank/DDBJ whole genome shotgun (WGS) entry which is preliminary data.</text>
</comment>
<evidence type="ECO:0000256" key="2">
    <source>
        <dbReference type="SAM" id="Phobius"/>
    </source>
</evidence>
<keyword evidence="3" id="KW-0732">Signal</keyword>
<keyword evidence="2" id="KW-1133">Transmembrane helix</keyword>